<evidence type="ECO:0000313" key="3">
    <source>
        <dbReference type="Proteomes" id="UP000260983"/>
    </source>
</evidence>
<feature type="transmembrane region" description="Helical" evidence="1">
    <location>
        <begin position="45"/>
        <end position="68"/>
    </location>
</feature>
<organism evidence="2 3">
    <name type="scientific">Bacteroides oleiciplenus</name>
    <dbReference type="NCBI Taxonomy" id="626931"/>
    <lineage>
        <taxon>Bacteria</taxon>
        <taxon>Pseudomonadati</taxon>
        <taxon>Bacteroidota</taxon>
        <taxon>Bacteroidia</taxon>
        <taxon>Bacteroidales</taxon>
        <taxon>Bacteroidaceae</taxon>
        <taxon>Bacteroides</taxon>
    </lineage>
</organism>
<keyword evidence="1" id="KW-0812">Transmembrane</keyword>
<gene>
    <name evidence="2" type="ORF">DXB65_07100</name>
</gene>
<name>A0A3E5BIM3_9BACE</name>
<reference evidence="2 3" key="1">
    <citation type="submission" date="2018-08" db="EMBL/GenBank/DDBJ databases">
        <title>A genome reference for cultivated species of the human gut microbiota.</title>
        <authorList>
            <person name="Zou Y."/>
            <person name="Xue W."/>
            <person name="Luo G."/>
        </authorList>
    </citation>
    <scope>NUCLEOTIDE SEQUENCE [LARGE SCALE GENOMIC DNA]</scope>
    <source>
        <strain evidence="2 3">OM05-15BH</strain>
    </source>
</reference>
<evidence type="ECO:0000256" key="1">
    <source>
        <dbReference type="SAM" id="Phobius"/>
    </source>
</evidence>
<sequence>MLMQIILVMGSIFMIVGGCFEPYIDYKSRDKNRSKLSKEKNIKATFYLNVDIIIENTFFVYFLMYTILGLYEISIS</sequence>
<keyword evidence="1" id="KW-0472">Membrane</keyword>
<protein>
    <submittedName>
        <fullName evidence="2">Uncharacterized protein</fullName>
    </submittedName>
</protein>
<dbReference type="AlphaFoldDB" id="A0A3E5BIM3"/>
<comment type="caution">
    <text evidence="2">The sequence shown here is derived from an EMBL/GenBank/DDBJ whole genome shotgun (WGS) entry which is preliminary data.</text>
</comment>
<dbReference type="Proteomes" id="UP000260983">
    <property type="component" value="Unassembled WGS sequence"/>
</dbReference>
<keyword evidence="1" id="KW-1133">Transmembrane helix</keyword>
<dbReference type="EMBL" id="QSUL01000004">
    <property type="protein sequence ID" value="RGN37265.1"/>
    <property type="molecule type" value="Genomic_DNA"/>
</dbReference>
<accession>A0A3E5BIM3</accession>
<feature type="transmembrane region" description="Helical" evidence="1">
    <location>
        <begin position="6"/>
        <end position="24"/>
    </location>
</feature>
<proteinExistence type="predicted"/>
<evidence type="ECO:0000313" key="2">
    <source>
        <dbReference type="EMBL" id="RGN37265.1"/>
    </source>
</evidence>